<dbReference type="EMBL" id="KY065149">
    <property type="protein sequence ID" value="APD18173.1"/>
    <property type="molecule type" value="Genomic_DNA"/>
</dbReference>
<evidence type="ECO:0000256" key="1">
    <source>
        <dbReference type="SAM" id="MobiDB-lite"/>
    </source>
</evidence>
<accession>A0A240EWX9</accession>
<feature type="region of interest" description="Disordered" evidence="1">
    <location>
        <begin position="1"/>
        <end position="61"/>
    </location>
</feature>
<dbReference type="Proteomes" id="UP000225149">
    <property type="component" value="Segment"/>
</dbReference>
<dbReference type="GeneID" id="54974194"/>
<proteinExistence type="predicted"/>
<dbReference type="KEGG" id="vg:54974194"/>
<name>A0A240EWX9_9CAUD</name>
<evidence type="ECO:0000313" key="2">
    <source>
        <dbReference type="EMBL" id="APD18173.1"/>
    </source>
</evidence>
<reference evidence="2 3" key="1">
    <citation type="journal article" date="2017" name="PLoS ONE">
        <title>Environmental bacteriophages active on biofilms and planktonic forms of toxigenic Vibrio cholerae: Potential relevance in cholera epidemiology.</title>
        <authorList>
            <person name="Naser I.B."/>
            <person name="Hoque M.M."/>
            <person name="Abdullah A."/>
            <person name="Bari S.M.N."/>
            <person name="Ghosh A.N."/>
            <person name="Faruque S.M."/>
        </authorList>
    </citation>
    <scope>NUCLEOTIDE SEQUENCE [LARGE SCALE GENOMIC DNA]</scope>
</reference>
<feature type="compositionally biased region" description="Polar residues" evidence="1">
    <location>
        <begin position="1"/>
        <end position="11"/>
    </location>
</feature>
<sequence length="61" mass="6192">MESTPAFNQPAAQMGGAPVNGIPATGGLPTDNGLSGVTQAVMQPSNTPMSAADFMKQFQPQ</sequence>
<evidence type="ECO:0000313" key="3">
    <source>
        <dbReference type="Proteomes" id="UP000225149"/>
    </source>
</evidence>
<feature type="compositionally biased region" description="Polar residues" evidence="1">
    <location>
        <begin position="32"/>
        <end position="49"/>
    </location>
</feature>
<keyword evidence="3" id="KW-1185">Reference proteome</keyword>
<dbReference type="RefSeq" id="YP_009784199.1">
    <property type="nucleotide sequence ID" value="NC_047741.1"/>
</dbReference>
<protein>
    <submittedName>
        <fullName evidence="2">Uncharacterized protein</fullName>
    </submittedName>
</protein>
<organism evidence="2 3">
    <name type="scientific">Vibrio phage JSF7</name>
    <dbReference type="NCBI Taxonomy" id="1292086"/>
    <lineage>
        <taxon>Viruses</taxon>
        <taxon>Duplodnaviria</taxon>
        <taxon>Heunggongvirae</taxon>
        <taxon>Uroviricota</taxon>
        <taxon>Caudoviricetes</taxon>
        <taxon>Autographivirales</taxon>
        <taxon>Tawavirus</taxon>
        <taxon>Tawavirus JSF7</taxon>
    </lineage>
</organism>